<sequence>MAIPGTSRGRKAYRPLLAAGFVAFWIAGVGIAIAASGERGAGSEAELVTRASDALRAGDASAFDEVLLDGADRAFAGDYVDRMRAAGTPEVVREGPGVAVVRSGTVATTLSITEERDRWYLSLLPPAR</sequence>
<proteinExistence type="predicted"/>
<dbReference type="Proteomes" id="UP000295560">
    <property type="component" value="Unassembled WGS sequence"/>
</dbReference>
<comment type="caution">
    <text evidence="1">The sequence shown here is derived from an EMBL/GenBank/DDBJ whole genome shotgun (WGS) entry which is preliminary data.</text>
</comment>
<protein>
    <submittedName>
        <fullName evidence="1">Uncharacterized protein</fullName>
    </submittedName>
</protein>
<evidence type="ECO:0000313" key="2">
    <source>
        <dbReference type="Proteomes" id="UP000295560"/>
    </source>
</evidence>
<accession>A0A4R1HJN7</accession>
<organism evidence="1 2">
    <name type="scientific">Pseudonocardia endophytica</name>
    <dbReference type="NCBI Taxonomy" id="401976"/>
    <lineage>
        <taxon>Bacteria</taxon>
        <taxon>Bacillati</taxon>
        <taxon>Actinomycetota</taxon>
        <taxon>Actinomycetes</taxon>
        <taxon>Pseudonocardiales</taxon>
        <taxon>Pseudonocardiaceae</taxon>
        <taxon>Pseudonocardia</taxon>
    </lineage>
</organism>
<dbReference type="RefSeq" id="WP_132431551.1">
    <property type="nucleotide sequence ID" value="NZ_SMFZ01000002.1"/>
</dbReference>
<reference evidence="1 2" key="1">
    <citation type="submission" date="2019-03" db="EMBL/GenBank/DDBJ databases">
        <title>Sequencing the genomes of 1000 actinobacteria strains.</title>
        <authorList>
            <person name="Klenk H.-P."/>
        </authorList>
    </citation>
    <scope>NUCLEOTIDE SEQUENCE [LARGE SCALE GENOMIC DNA]</scope>
    <source>
        <strain evidence="1 2">DSM 44969</strain>
    </source>
</reference>
<dbReference type="EMBL" id="SMFZ01000002">
    <property type="protein sequence ID" value="TCK22584.1"/>
    <property type="molecule type" value="Genomic_DNA"/>
</dbReference>
<dbReference type="OrthoDB" id="3577500at2"/>
<gene>
    <name evidence="1" type="ORF">EV378_6591</name>
</gene>
<evidence type="ECO:0000313" key="1">
    <source>
        <dbReference type="EMBL" id="TCK22584.1"/>
    </source>
</evidence>
<keyword evidence="2" id="KW-1185">Reference proteome</keyword>
<dbReference type="AlphaFoldDB" id="A0A4R1HJN7"/>
<name>A0A4R1HJN7_PSEEN</name>